<dbReference type="Gene3D" id="2.30.30.90">
    <property type="match status" value="1"/>
</dbReference>
<organism evidence="3 4">
    <name type="scientific">Sphaerotilus microaerophilus</name>
    <dbReference type="NCBI Taxonomy" id="2914710"/>
    <lineage>
        <taxon>Bacteria</taxon>
        <taxon>Pseudomonadati</taxon>
        <taxon>Pseudomonadota</taxon>
        <taxon>Betaproteobacteria</taxon>
        <taxon>Burkholderiales</taxon>
        <taxon>Sphaerotilaceae</taxon>
        <taxon>Sphaerotilus</taxon>
    </lineage>
</organism>
<dbReference type="InterPro" id="IPR007167">
    <property type="entry name" value="Fe-transptr_FeoA-like"/>
</dbReference>
<dbReference type="SMART" id="SM00899">
    <property type="entry name" value="FeoA"/>
    <property type="match status" value="1"/>
</dbReference>
<accession>A0ABM7YJA6</accession>
<dbReference type="SUPFAM" id="SSF50037">
    <property type="entry name" value="C-terminal domain of transcriptional repressors"/>
    <property type="match status" value="1"/>
</dbReference>
<dbReference type="EMBL" id="AP025730">
    <property type="protein sequence ID" value="BDI04415.1"/>
    <property type="molecule type" value="Genomic_DNA"/>
</dbReference>
<dbReference type="RefSeq" id="WP_251972537.1">
    <property type="nucleotide sequence ID" value="NZ_AP025730.1"/>
</dbReference>
<evidence type="ECO:0000313" key="4">
    <source>
        <dbReference type="Proteomes" id="UP001057498"/>
    </source>
</evidence>
<feature type="domain" description="Ferrous iron transporter FeoA-like" evidence="2">
    <location>
        <begin position="16"/>
        <end position="92"/>
    </location>
</feature>
<evidence type="ECO:0000313" key="3">
    <source>
        <dbReference type="EMBL" id="BDI04415.1"/>
    </source>
</evidence>
<protein>
    <recommendedName>
        <fullName evidence="2">Ferrous iron transporter FeoA-like domain-containing protein</fullName>
    </recommendedName>
</protein>
<evidence type="ECO:0000259" key="2">
    <source>
        <dbReference type="SMART" id="SM00899"/>
    </source>
</evidence>
<keyword evidence="4" id="KW-1185">Reference proteome</keyword>
<evidence type="ECO:0000256" key="1">
    <source>
        <dbReference type="ARBA" id="ARBA00023004"/>
    </source>
</evidence>
<dbReference type="InterPro" id="IPR008988">
    <property type="entry name" value="Transcriptional_repressor_C"/>
</dbReference>
<proteinExistence type="predicted"/>
<keyword evidence="1" id="KW-0408">Iron</keyword>
<sequence length="104" mass="10769">MNHPATPPSTQPAALCDLHEIALKEPATVVGVRAPSHAPEWSGWLAEIGFLPGERVQLLGRAVPGGDPLVVRVGDSTFALRVAEAACVQVRRVASAVAASGSVR</sequence>
<dbReference type="InterPro" id="IPR038157">
    <property type="entry name" value="FeoA_core_dom"/>
</dbReference>
<dbReference type="Pfam" id="PF04023">
    <property type="entry name" value="FeoA"/>
    <property type="match status" value="1"/>
</dbReference>
<dbReference type="Proteomes" id="UP001057498">
    <property type="component" value="Chromosome"/>
</dbReference>
<name>A0ABM7YJA6_9BURK</name>
<gene>
    <name evidence="3" type="ORF">CATMQ487_13850</name>
</gene>
<reference evidence="3" key="1">
    <citation type="submission" date="2022-04" db="EMBL/GenBank/DDBJ databases">
        <title>Whole genome sequence of Sphaerotilus sp. FB-5.</title>
        <authorList>
            <person name="Takeda M."/>
            <person name="Narihara S."/>
            <person name="Akimoto M."/>
            <person name="Akimoto R."/>
            <person name="Nishiyashiki S."/>
            <person name="Murakami T."/>
        </authorList>
    </citation>
    <scope>NUCLEOTIDE SEQUENCE</scope>
    <source>
        <strain evidence="3">FB-5</strain>
    </source>
</reference>